<dbReference type="Proteomes" id="UP000661971">
    <property type="component" value="Unassembled WGS sequence"/>
</dbReference>
<evidence type="ECO:0000256" key="3">
    <source>
        <dbReference type="ARBA" id="ARBA00022833"/>
    </source>
</evidence>
<dbReference type="Pfam" id="PF00622">
    <property type="entry name" value="SPRY"/>
    <property type="match status" value="1"/>
</dbReference>
<organism evidence="7 8">
    <name type="scientific">Nothocercus nigrocapillus</name>
    <dbReference type="NCBI Taxonomy" id="1977171"/>
    <lineage>
        <taxon>Eukaryota</taxon>
        <taxon>Metazoa</taxon>
        <taxon>Chordata</taxon>
        <taxon>Craniata</taxon>
        <taxon>Vertebrata</taxon>
        <taxon>Euteleostomi</taxon>
        <taxon>Archelosauria</taxon>
        <taxon>Archosauria</taxon>
        <taxon>Dinosauria</taxon>
        <taxon>Saurischia</taxon>
        <taxon>Theropoda</taxon>
        <taxon>Coelurosauria</taxon>
        <taxon>Aves</taxon>
        <taxon>Palaeognathae</taxon>
        <taxon>Tinamiformes</taxon>
        <taxon>Tinamidae</taxon>
        <taxon>Nothocercus</taxon>
    </lineage>
</organism>
<dbReference type="InterPro" id="IPR006574">
    <property type="entry name" value="PRY"/>
</dbReference>
<evidence type="ECO:0000259" key="6">
    <source>
        <dbReference type="PROSITE" id="PS50188"/>
    </source>
</evidence>
<sequence>ESLPDLPPALPADLFSKDLSCTICLKWFTEPLILPCGHNFCKSCLTNAWAEKAACACPECQAEVPDGQYIENTVLAKALESLKGFQVEQGEEKCGEHGKPLTLFWKPDGKLACLLCREAAKEQSDQFLLISEAVQHYMENLILIRSRAESTLQKLKPLWQRQKEQIASHLENRLLLQQNISLEFVKLHQFLHDREKRLMDELQEKGKVFLQDMQLNMGVLQEKWNQAKEILTHIQSRLYRHNSASFLTGMPCRPLSLQEKARGLSEGQLVCRELSLGQFRGPIQYAAWKEMESVLSPGLSVITLDPKTAHPSLMLSADLRGVTHGGTKQLLPGAPQRFDSSIAVLGAEGFAAGKHYWEVEVEKKTKWTLGVVAGSVDRKKRRPLAPAEGYWVIMLRNGHELKVLDVPAKGLCLRAGMAKVGVYLDYEGGQVSFYEAHAMSHIYTFRATFTETLYPYFCPCLNEAGENSRPLRVFSTK</sequence>
<keyword evidence="1" id="KW-0479">Metal-binding</keyword>
<keyword evidence="3" id="KW-0862">Zinc</keyword>
<dbReference type="Gene3D" id="3.30.40.10">
    <property type="entry name" value="Zinc/RING finger domain, C3HC4 (zinc finger)"/>
    <property type="match status" value="1"/>
</dbReference>
<accession>A0A851TAA8</accession>
<dbReference type="SUPFAM" id="SSF57850">
    <property type="entry name" value="RING/U-box"/>
    <property type="match status" value="1"/>
</dbReference>
<gene>
    <name evidence="7" type="primary">Trim69_1</name>
    <name evidence="7" type="ORF">NOTNIG_R14063</name>
</gene>
<dbReference type="InterPro" id="IPR003879">
    <property type="entry name" value="Butyrophylin_SPRY"/>
</dbReference>
<evidence type="ECO:0000256" key="2">
    <source>
        <dbReference type="ARBA" id="ARBA00022771"/>
    </source>
</evidence>
<dbReference type="PROSITE" id="PS00518">
    <property type="entry name" value="ZF_RING_1"/>
    <property type="match status" value="1"/>
</dbReference>
<dbReference type="PROSITE" id="PS50089">
    <property type="entry name" value="ZF_RING_2"/>
    <property type="match status" value="1"/>
</dbReference>
<dbReference type="InterPro" id="IPR001870">
    <property type="entry name" value="B30.2/SPRY"/>
</dbReference>
<dbReference type="PANTHER" id="PTHR24103">
    <property type="entry name" value="E3 UBIQUITIN-PROTEIN LIGASE TRIM"/>
    <property type="match status" value="1"/>
</dbReference>
<dbReference type="Gene3D" id="2.60.120.920">
    <property type="match status" value="1"/>
</dbReference>
<dbReference type="InterPro" id="IPR003877">
    <property type="entry name" value="SPRY_dom"/>
</dbReference>
<dbReference type="SUPFAM" id="SSF49899">
    <property type="entry name" value="Concanavalin A-like lectins/glucanases"/>
    <property type="match status" value="1"/>
</dbReference>
<dbReference type="GO" id="GO:0008270">
    <property type="term" value="F:zinc ion binding"/>
    <property type="evidence" value="ECO:0007669"/>
    <property type="project" value="UniProtKB-KW"/>
</dbReference>
<dbReference type="SMART" id="SM00184">
    <property type="entry name" value="RING"/>
    <property type="match status" value="1"/>
</dbReference>
<dbReference type="PRINTS" id="PR01407">
    <property type="entry name" value="BUTYPHLNCDUF"/>
</dbReference>
<evidence type="ECO:0000256" key="1">
    <source>
        <dbReference type="ARBA" id="ARBA00022723"/>
    </source>
</evidence>
<dbReference type="GO" id="GO:0016874">
    <property type="term" value="F:ligase activity"/>
    <property type="evidence" value="ECO:0007669"/>
    <property type="project" value="UniProtKB-KW"/>
</dbReference>
<dbReference type="FunFam" id="2.60.120.920:FF:000004">
    <property type="entry name" value="Butyrophilin subfamily 1 member A1"/>
    <property type="match status" value="1"/>
</dbReference>
<dbReference type="InterPro" id="IPR050143">
    <property type="entry name" value="TRIM/RBCC"/>
</dbReference>
<dbReference type="SMART" id="SM00589">
    <property type="entry name" value="PRY"/>
    <property type="match status" value="1"/>
</dbReference>
<dbReference type="SUPFAM" id="SSF57845">
    <property type="entry name" value="B-box zinc-binding domain"/>
    <property type="match status" value="1"/>
</dbReference>
<name>A0A851TAA8_9AVES</name>
<dbReference type="SMART" id="SM00449">
    <property type="entry name" value="SPRY"/>
    <property type="match status" value="1"/>
</dbReference>
<dbReference type="AlphaFoldDB" id="A0A851TAA8"/>
<evidence type="ECO:0000313" key="7">
    <source>
        <dbReference type="EMBL" id="NXD12901.1"/>
    </source>
</evidence>
<dbReference type="Pfam" id="PF13765">
    <property type="entry name" value="PRY"/>
    <property type="match status" value="1"/>
</dbReference>
<dbReference type="InterPro" id="IPR017907">
    <property type="entry name" value="Znf_RING_CS"/>
</dbReference>
<dbReference type="InterPro" id="IPR001841">
    <property type="entry name" value="Znf_RING"/>
</dbReference>
<feature type="domain" description="B30.2/SPRY" evidence="6">
    <location>
        <begin position="281"/>
        <end position="477"/>
    </location>
</feature>
<feature type="non-terminal residue" evidence="7">
    <location>
        <position position="477"/>
    </location>
</feature>
<dbReference type="Pfam" id="PF13445">
    <property type="entry name" value="zf-RING_UBOX"/>
    <property type="match status" value="1"/>
</dbReference>
<keyword evidence="2 4" id="KW-0863">Zinc-finger</keyword>
<dbReference type="InterPro" id="IPR013083">
    <property type="entry name" value="Znf_RING/FYVE/PHD"/>
</dbReference>
<evidence type="ECO:0000256" key="4">
    <source>
        <dbReference type="PROSITE-ProRule" id="PRU00175"/>
    </source>
</evidence>
<dbReference type="EMBL" id="WBNA01000171">
    <property type="protein sequence ID" value="NXD12901.1"/>
    <property type="molecule type" value="Genomic_DNA"/>
</dbReference>
<dbReference type="PROSITE" id="PS50188">
    <property type="entry name" value="B302_SPRY"/>
    <property type="match status" value="1"/>
</dbReference>
<dbReference type="Gene3D" id="3.30.160.60">
    <property type="entry name" value="Classic Zinc Finger"/>
    <property type="match status" value="1"/>
</dbReference>
<proteinExistence type="predicted"/>
<feature type="non-terminal residue" evidence="7">
    <location>
        <position position="1"/>
    </location>
</feature>
<dbReference type="InterPro" id="IPR043136">
    <property type="entry name" value="B30.2/SPRY_sf"/>
</dbReference>
<feature type="domain" description="RING-type" evidence="5">
    <location>
        <begin position="21"/>
        <end position="61"/>
    </location>
</feature>
<keyword evidence="8" id="KW-1185">Reference proteome</keyword>
<evidence type="ECO:0000259" key="5">
    <source>
        <dbReference type="PROSITE" id="PS50089"/>
    </source>
</evidence>
<dbReference type="InterPro" id="IPR013320">
    <property type="entry name" value="ConA-like_dom_sf"/>
</dbReference>
<reference evidence="8" key="1">
    <citation type="submission" date="2023-07" db="EMBL/GenBank/DDBJ databases">
        <title>Bird 10,000 Genomes (B10K) Project - Family phase.</title>
        <authorList>
            <person name="Zhang G."/>
        </authorList>
    </citation>
    <scope>NUCLEOTIDE SEQUENCE [LARGE SCALE GENOMIC DNA]</scope>
</reference>
<dbReference type="InterPro" id="IPR027370">
    <property type="entry name" value="Znf-RING_euk"/>
</dbReference>
<evidence type="ECO:0000313" key="8">
    <source>
        <dbReference type="Proteomes" id="UP000661971"/>
    </source>
</evidence>
<keyword evidence="7" id="KW-0436">Ligase</keyword>
<comment type="caution">
    <text evidence="7">The sequence shown here is derived from an EMBL/GenBank/DDBJ whole genome shotgun (WGS) entry which is preliminary data.</text>
</comment>
<protein>
    <submittedName>
        <fullName evidence="7">TRI69 ligase</fullName>
    </submittedName>
</protein>